<accession>A0A501WX31</accession>
<dbReference type="Pfam" id="PF01458">
    <property type="entry name" value="SUFBD_core"/>
    <property type="match status" value="1"/>
</dbReference>
<evidence type="ECO:0000259" key="1">
    <source>
        <dbReference type="Pfam" id="PF01458"/>
    </source>
</evidence>
<sequence>MAVTARKLEGAEALLAVWPAPVGEASWARSAREKAAARLMAMGAPVRRDEYWRFTDPTSLLVQPPKPAPVYDAIEKPPFGDVDRLRIVFVDGVYDPDQSDPLELAGVEIQTLAQVVGTDIHWARDLFGVLETRGQDPVDRPLAALNTARATEGIVINVTGQAARPVSFIYRHASETGEAMVRHLIRMAPGSDLTLLENGAAAARFNSVLEIEVADNASFHHVRTQGRAHDRRAATAIFARLGKESSFKSFTMTANGRLTRNECVIEFTGDDAHARVAGASIGEADFLHDDTVFITHDAVNCESRQVFKKVLRSGATGVFQGKILVKPGAQKTDGYQISQGLLLDDDSNFLAKPELEIYADDVACSHGSTCGAVDETSLFYLTSRGLPRAEAEGLLVLAFLDEAIQEIEDPVLADDMRERLGAWLARRGRL</sequence>
<dbReference type="GO" id="GO:0016226">
    <property type="term" value="P:iron-sulfur cluster assembly"/>
    <property type="evidence" value="ECO:0007669"/>
    <property type="project" value="InterPro"/>
</dbReference>
<proteinExistence type="predicted"/>
<protein>
    <submittedName>
        <fullName evidence="2">SufD family Fe-S cluster assembly protein</fullName>
    </submittedName>
</protein>
<dbReference type="RefSeq" id="WP_140452398.1">
    <property type="nucleotide sequence ID" value="NZ_VFRP01000001.1"/>
</dbReference>
<keyword evidence="3" id="KW-1185">Reference proteome</keyword>
<comment type="caution">
    <text evidence="2">The sequence shown here is derived from an EMBL/GenBank/DDBJ whole genome shotgun (WGS) entry which is preliminary data.</text>
</comment>
<dbReference type="EMBL" id="VFRP01000001">
    <property type="protein sequence ID" value="TPE53819.1"/>
    <property type="molecule type" value="Genomic_DNA"/>
</dbReference>
<feature type="domain" description="SUF system FeS cluster assembly SufBD core" evidence="1">
    <location>
        <begin position="176"/>
        <end position="399"/>
    </location>
</feature>
<gene>
    <name evidence="2" type="ORF">FJM51_01875</name>
</gene>
<dbReference type="InterPro" id="IPR055346">
    <property type="entry name" value="Fe-S_cluster_assembly_SufBD"/>
</dbReference>
<dbReference type="PANTHER" id="PTHR43575:SF1">
    <property type="entry name" value="PROTEIN ABCI7, CHLOROPLASTIC"/>
    <property type="match status" value="1"/>
</dbReference>
<dbReference type="AlphaFoldDB" id="A0A501WX31"/>
<reference evidence="2 3" key="1">
    <citation type="submission" date="2019-06" db="EMBL/GenBank/DDBJ databases">
        <title>A novel bacterium of genus Amaricoccus, isolated from marine sediment.</title>
        <authorList>
            <person name="Huang H."/>
            <person name="Mo K."/>
            <person name="Hu Y."/>
        </authorList>
    </citation>
    <scope>NUCLEOTIDE SEQUENCE [LARGE SCALE GENOMIC DNA]</scope>
    <source>
        <strain evidence="2 3">HB172011</strain>
    </source>
</reference>
<dbReference type="SUPFAM" id="SSF101960">
    <property type="entry name" value="Stabilizer of iron transporter SufD"/>
    <property type="match status" value="1"/>
</dbReference>
<dbReference type="OrthoDB" id="9768262at2"/>
<organism evidence="2 3">
    <name type="scientific">Amaricoccus solimangrovi</name>
    <dbReference type="NCBI Taxonomy" id="2589815"/>
    <lineage>
        <taxon>Bacteria</taxon>
        <taxon>Pseudomonadati</taxon>
        <taxon>Pseudomonadota</taxon>
        <taxon>Alphaproteobacteria</taxon>
        <taxon>Rhodobacterales</taxon>
        <taxon>Paracoccaceae</taxon>
        <taxon>Amaricoccus</taxon>
    </lineage>
</organism>
<dbReference type="Proteomes" id="UP000319255">
    <property type="component" value="Unassembled WGS sequence"/>
</dbReference>
<evidence type="ECO:0000313" key="3">
    <source>
        <dbReference type="Proteomes" id="UP000319255"/>
    </source>
</evidence>
<dbReference type="InterPro" id="IPR037284">
    <property type="entry name" value="SUF_FeS_clus_asmbl_SufBD_sf"/>
</dbReference>
<name>A0A501WX31_9RHOB</name>
<dbReference type="InterPro" id="IPR000825">
    <property type="entry name" value="SUF_FeS_clus_asmbl_SufBD_core"/>
</dbReference>
<evidence type="ECO:0000313" key="2">
    <source>
        <dbReference type="EMBL" id="TPE53819.1"/>
    </source>
</evidence>
<dbReference type="PANTHER" id="PTHR43575">
    <property type="entry name" value="PROTEIN ABCI7, CHLOROPLASTIC"/>
    <property type="match status" value="1"/>
</dbReference>